<keyword evidence="3" id="KW-1185">Reference proteome</keyword>
<accession>A0ABS9QEA6</accession>
<dbReference type="RefSeq" id="WP_239365220.1">
    <property type="nucleotide sequence ID" value="NZ_JAKREW010000009.1"/>
</dbReference>
<dbReference type="Pfam" id="PF13115">
    <property type="entry name" value="YtkA"/>
    <property type="match status" value="1"/>
</dbReference>
<evidence type="ECO:0000313" key="3">
    <source>
        <dbReference type="Proteomes" id="UP001201701"/>
    </source>
</evidence>
<dbReference type="InterPro" id="IPR032693">
    <property type="entry name" value="YtkA-like_dom"/>
</dbReference>
<evidence type="ECO:0000259" key="1">
    <source>
        <dbReference type="Pfam" id="PF13115"/>
    </source>
</evidence>
<dbReference type="Proteomes" id="UP001201701">
    <property type="component" value="Unassembled WGS sequence"/>
</dbReference>
<name>A0ABS9QEA6_9HYPH</name>
<evidence type="ECO:0000313" key="2">
    <source>
        <dbReference type="EMBL" id="MCG7505758.1"/>
    </source>
</evidence>
<sequence>MAPFWRYLVAGIGLTAMVLGVLAVVYMTAPNTPPAAAPETGQTRGSEKGMFVATFVPQDGAARQNELQDWVLTLKTATGKPVENATVEVSGGMPQHAHGLPTSPKMTDYLGEGRYRISGVKFSMSGWWQLKLGISAPTGSDTVVFNIVL</sequence>
<proteinExistence type="predicted"/>
<organism evidence="2 3">
    <name type="scientific">Mesorhizobium retamae</name>
    <dbReference type="NCBI Taxonomy" id="2912854"/>
    <lineage>
        <taxon>Bacteria</taxon>
        <taxon>Pseudomonadati</taxon>
        <taxon>Pseudomonadota</taxon>
        <taxon>Alphaproteobacteria</taxon>
        <taxon>Hyphomicrobiales</taxon>
        <taxon>Phyllobacteriaceae</taxon>
        <taxon>Mesorhizobium</taxon>
    </lineage>
</organism>
<feature type="domain" description="YtkA-like" evidence="1">
    <location>
        <begin position="68"/>
        <end position="132"/>
    </location>
</feature>
<protein>
    <submittedName>
        <fullName evidence="2">FixH family protein</fullName>
    </submittedName>
</protein>
<dbReference type="EMBL" id="JAKREW010000009">
    <property type="protein sequence ID" value="MCG7505758.1"/>
    <property type="molecule type" value="Genomic_DNA"/>
</dbReference>
<comment type="caution">
    <text evidence="2">The sequence shown here is derived from an EMBL/GenBank/DDBJ whole genome shotgun (WGS) entry which is preliminary data.</text>
</comment>
<reference evidence="2 3" key="1">
    <citation type="submission" date="2022-02" db="EMBL/GenBank/DDBJ databases">
        <title>Draft genome sequence of Mezorhizobium retamae strain IRAMC:0171 isolated from Retama raetam nodules.</title>
        <authorList>
            <person name="Bengaied R."/>
            <person name="Sbissi I."/>
            <person name="Huber K."/>
            <person name="Ghodbane F."/>
            <person name="Nouioui I."/>
            <person name="Tarhouni M."/>
            <person name="Gtari M."/>
        </authorList>
    </citation>
    <scope>NUCLEOTIDE SEQUENCE [LARGE SCALE GENOMIC DNA]</scope>
    <source>
        <strain evidence="2 3">IRAMC:0171</strain>
    </source>
</reference>
<gene>
    <name evidence="2" type="ORF">L4923_12115</name>
</gene>